<dbReference type="EMBL" id="FZPH01000007">
    <property type="protein sequence ID" value="SNT49652.1"/>
    <property type="molecule type" value="Genomic_DNA"/>
</dbReference>
<dbReference type="InterPro" id="IPR024975">
    <property type="entry name" value="NOV_C"/>
</dbReference>
<accession>A0A239N5C2</accession>
<dbReference type="AlphaFoldDB" id="A0A239N5C2"/>
<reference evidence="2 3" key="1">
    <citation type="submission" date="2017-06" db="EMBL/GenBank/DDBJ databases">
        <authorList>
            <person name="Kim H.J."/>
            <person name="Triplett B.A."/>
        </authorList>
    </citation>
    <scope>NUCLEOTIDE SEQUENCE [LARGE SCALE GENOMIC DNA]</scope>
    <source>
        <strain evidence="2 3">CGMCC 4.5593</strain>
    </source>
</reference>
<name>A0A239N5C2_9ACTN</name>
<gene>
    <name evidence="2" type="ORF">SAMN05421812_107234</name>
</gene>
<dbReference type="OrthoDB" id="4179898at2"/>
<dbReference type="Proteomes" id="UP000198362">
    <property type="component" value="Unassembled WGS sequence"/>
</dbReference>
<keyword evidence="3" id="KW-1185">Reference proteome</keyword>
<evidence type="ECO:0000313" key="2">
    <source>
        <dbReference type="EMBL" id="SNT49652.1"/>
    </source>
</evidence>
<dbReference type="RefSeq" id="WP_089250825.1">
    <property type="nucleotide sequence ID" value="NZ_FZPH01000007.1"/>
</dbReference>
<evidence type="ECO:0000313" key="3">
    <source>
        <dbReference type="Proteomes" id="UP000198362"/>
    </source>
</evidence>
<evidence type="ECO:0000259" key="1">
    <source>
        <dbReference type="Pfam" id="PF13020"/>
    </source>
</evidence>
<proteinExistence type="predicted"/>
<protein>
    <recommendedName>
        <fullName evidence="1">Protein NO VEIN C-terminal domain-containing protein</fullName>
    </recommendedName>
</protein>
<organism evidence="2 3">
    <name type="scientific">Asanoa hainanensis</name>
    <dbReference type="NCBI Taxonomy" id="560556"/>
    <lineage>
        <taxon>Bacteria</taxon>
        <taxon>Bacillati</taxon>
        <taxon>Actinomycetota</taxon>
        <taxon>Actinomycetes</taxon>
        <taxon>Micromonosporales</taxon>
        <taxon>Micromonosporaceae</taxon>
        <taxon>Asanoa</taxon>
    </lineage>
</organism>
<dbReference type="Pfam" id="PF13020">
    <property type="entry name" value="NOV_C"/>
    <property type="match status" value="1"/>
</dbReference>
<feature type="domain" description="Protein NO VEIN C-terminal" evidence="1">
    <location>
        <begin position="13"/>
        <end position="93"/>
    </location>
</feature>
<sequence>MTGPSRLSGNRAIEDAAVAFVLRWEADHGRPAEDTRGTGAPADVASSGRTIEVKACGASARGQDLWLESRQRAEADTNPDFWIYIVENVRQGDPAHFRLLQIGGEDLKRLVRRAVERQYFTVPWPVAEYDALIGQRPT</sequence>